<dbReference type="FunFam" id="1.20.1420.30:FF:000004">
    <property type="entry name" value="Sodium/potassium/calcium exchanger 2 isoform 1"/>
    <property type="match status" value="1"/>
</dbReference>
<dbReference type="Proteomes" id="UP001328107">
    <property type="component" value="Unassembled WGS sequence"/>
</dbReference>
<evidence type="ECO:0000256" key="1">
    <source>
        <dbReference type="ARBA" id="ARBA00004141"/>
    </source>
</evidence>
<evidence type="ECO:0000259" key="10">
    <source>
        <dbReference type="Pfam" id="PF01699"/>
    </source>
</evidence>
<keyword evidence="5 9" id="KW-0812">Transmembrane</keyword>
<feature type="transmembrane region" description="Helical" evidence="9">
    <location>
        <begin position="163"/>
        <end position="184"/>
    </location>
</feature>
<keyword evidence="4" id="KW-0813">Transport</keyword>
<dbReference type="PANTHER" id="PTHR10846:SF69">
    <property type="entry name" value="SODIUM_CALCIUM EXCHANGER MEMBRANE REGION DOMAIN-CONTAINING PROTEIN"/>
    <property type="match status" value="1"/>
</dbReference>
<proteinExistence type="inferred from homology"/>
<keyword evidence="4" id="KW-0406">Ion transport</keyword>
<evidence type="ECO:0000256" key="4">
    <source>
        <dbReference type="ARBA" id="ARBA00022568"/>
    </source>
</evidence>
<dbReference type="GO" id="GO:0005262">
    <property type="term" value="F:calcium channel activity"/>
    <property type="evidence" value="ECO:0007669"/>
    <property type="project" value="TreeGrafter"/>
</dbReference>
<keyword evidence="6 9" id="KW-1133">Transmembrane helix</keyword>
<dbReference type="InterPro" id="IPR004837">
    <property type="entry name" value="NaCa_Exmemb"/>
</dbReference>
<keyword evidence="4" id="KW-0109">Calcium transport</keyword>
<dbReference type="AlphaFoldDB" id="A0AAN5I5V0"/>
<feature type="domain" description="Sodium/calcium exchanger membrane region" evidence="10">
    <location>
        <begin position="97"/>
        <end position="238"/>
    </location>
</feature>
<feature type="region of interest" description="Disordered" evidence="8">
    <location>
        <begin position="280"/>
        <end position="307"/>
    </location>
</feature>
<keyword evidence="7 9" id="KW-0472">Membrane</keyword>
<accession>A0AAN5I5V0</accession>
<dbReference type="PANTHER" id="PTHR10846">
    <property type="entry name" value="SODIUM/POTASSIUM/CALCIUM EXCHANGER"/>
    <property type="match status" value="1"/>
</dbReference>
<dbReference type="GO" id="GO:0005886">
    <property type="term" value="C:plasma membrane"/>
    <property type="evidence" value="ECO:0007669"/>
    <property type="project" value="TreeGrafter"/>
</dbReference>
<evidence type="ECO:0000256" key="5">
    <source>
        <dbReference type="ARBA" id="ARBA00022692"/>
    </source>
</evidence>
<evidence type="ECO:0000313" key="11">
    <source>
        <dbReference type="EMBL" id="GMR53383.1"/>
    </source>
</evidence>
<feature type="transmembrane region" description="Helical" evidence="9">
    <location>
        <begin position="132"/>
        <end position="157"/>
    </location>
</feature>
<comment type="caution">
    <text evidence="11">The sequence shown here is derived from an EMBL/GenBank/DDBJ whole genome shotgun (WGS) entry which is preliminary data.</text>
</comment>
<gene>
    <name evidence="11" type="ORF">PMAYCL1PPCAC_23578</name>
</gene>
<reference evidence="12" key="1">
    <citation type="submission" date="2022-10" db="EMBL/GenBank/DDBJ databases">
        <title>Genome assembly of Pristionchus species.</title>
        <authorList>
            <person name="Yoshida K."/>
            <person name="Sommer R.J."/>
        </authorList>
    </citation>
    <scope>NUCLEOTIDE SEQUENCE [LARGE SCALE GENOMIC DNA]</scope>
    <source>
        <strain evidence="12">RS5460</strain>
    </source>
</reference>
<dbReference type="GO" id="GO:0008273">
    <property type="term" value="F:calcium, potassium:sodium antiporter activity"/>
    <property type="evidence" value="ECO:0007669"/>
    <property type="project" value="TreeGrafter"/>
</dbReference>
<sequence length="342" mass="38382">MFFVRSLRRKNRLVFLSLLSFLLLAVVYLGTLRRKEATPSSPSLLPQRHLLGFSEIFIPQCSNATASSSSEEIDDSQFPPDAFSIEQRQKGAVLLHVIGLIYMFVALAIVCDEFFVPSLGVLTQKLAISDDVAGATFMAAGGSAPEFFTSVIGVFVAQNNVGIGTIVGSATFNILCVLAFCTIFSTTVLQLTWWPLFRDVSIYIFALFLLGYFFLDEKDHSSEAGTLFGIYIFYAIFMKYNERIERWVKIHLCGEKSEDESTVEETVTLPSDFVGDEWEWNDGNEGREDGEWRASESREGNVSRRKEEILTQQKTIDSHSTHWCHVPQWNRAVDEPHAGAIG</sequence>
<evidence type="ECO:0000256" key="3">
    <source>
        <dbReference type="ARBA" id="ARBA00022449"/>
    </source>
</evidence>
<keyword evidence="4" id="KW-0106">Calcium</keyword>
<dbReference type="NCBIfam" id="TIGR00367">
    <property type="entry name" value="calcium/sodium antiporter"/>
    <property type="match status" value="1"/>
</dbReference>
<evidence type="ECO:0000256" key="2">
    <source>
        <dbReference type="ARBA" id="ARBA00005364"/>
    </source>
</evidence>
<keyword evidence="3" id="KW-0050">Antiport</keyword>
<feature type="transmembrane region" description="Helical" evidence="9">
    <location>
        <begin position="221"/>
        <end position="240"/>
    </location>
</feature>
<comment type="similarity">
    <text evidence="2">Belongs to the Ca(2+):cation antiporter (CaCA) (TC 2.A.19) family. SLC24A subfamily.</text>
</comment>
<dbReference type="Gene3D" id="1.20.1420.30">
    <property type="entry name" value="NCX, central ion-binding region"/>
    <property type="match status" value="1"/>
</dbReference>
<dbReference type="InterPro" id="IPR004481">
    <property type="entry name" value="K/Na/Ca-exchanger"/>
</dbReference>
<organism evidence="11 12">
    <name type="scientific">Pristionchus mayeri</name>
    <dbReference type="NCBI Taxonomy" id="1317129"/>
    <lineage>
        <taxon>Eukaryota</taxon>
        <taxon>Metazoa</taxon>
        <taxon>Ecdysozoa</taxon>
        <taxon>Nematoda</taxon>
        <taxon>Chromadorea</taxon>
        <taxon>Rhabditida</taxon>
        <taxon>Rhabditina</taxon>
        <taxon>Diplogasteromorpha</taxon>
        <taxon>Diplogasteroidea</taxon>
        <taxon>Neodiplogasteridae</taxon>
        <taxon>Pristionchus</taxon>
    </lineage>
</organism>
<evidence type="ECO:0000256" key="8">
    <source>
        <dbReference type="SAM" id="MobiDB-lite"/>
    </source>
</evidence>
<feature type="transmembrane region" description="Helical" evidence="9">
    <location>
        <begin position="93"/>
        <end position="111"/>
    </location>
</feature>
<dbReference type="InterPro" id="IPR044880">
    <property type="entry name" value="NCX_ion-bd_dom_sf"/>
</dbReference>
<keyword evidence="12" id="KW-1185">Reference proteome</keyword>
<feature type="compositionally biased region" description="Basic and acidic residues" evidence="8">
    <location>
        <begin position="284"/>
        <end position="307"/>
    </location>
</feature>
<evidence type="ECO:0000256" key="6">
    <source>
        <dbReference type="ARBA" id="ARBA00022989"/>
    </source>
</evidence>
<dbReference type="Pfam" id="PF01699">
    <property type="entry name" value="Na_Ca_ex"/>
    <property type="match status" value="1"/>
</dbReference>
<dbReference type="EMBL" id="BTRK01000005">
    <property type="protein sequence ID" value="GMR53383.1"/>
    <property type="molecule type" value="Genomic_DNA"/>
</dbReference>
<evidence type="ECO:0000256" key="9">
    <source>
        <dbReference type="SAM" id="Phobius"/>
    </source>
</evidence>
<protein>
    <recommendedName>
        <fullName evidence="10">Sodium/calcium exchanger membrane region domain-containing protein</fullName>
    </recommendedName>
</protein>
<evidence type="ECO:0000256" key="7">
    <source>
        <dbReference type="ARBA" id="ARBA00023136"/>
    </source>
</evidence>
<dbReference type="GO" id="GO:0006874">
    <property type="term" value="P:intracellular calcium ion homeostasis"/>
    <property type="evidence" value="ECO:0007669"/>
    <property type="project" value="TreeGrafter"/>
</dbReference>
<evidence type="ECO:0000313" key="12">
    <source>
        <dbReference type="Proteomes" id="UP001328107"/>
    </source>
</evidence>
<comment type="subcellular location">
    <subcellularLocation>
        <location evidence="1">Membrane</location>
        <topology evidence="1">Multi-pass membrane protein</topology>
    </subcellularLocation>
</comment>
<feature type="transmembrane region" description="Helical" evidence="9">
    <location>
        <begin position="196"/>
        <end position="215"/>
    </location>
</feature>
<name>A0AAN5I5V0_9BILA</name>